<evidence type="ECO:0000313" key="2">
    <source>
        <dbReference type="EMBL" id="EGY28142.1"/>
    </source>
</evidence>
<gene>
    <name evidence="2" type="ORF">Rin_00019280</name>
</gene>
<dbReference type="RefSeq" id="WP_006707563.1">
    <property type="nucleotide sequence ID" value="NZ_AGCA01000449.1"/>
</dbReference>
<sequence>MAILKQKLEAHVSGELVTLFHQIIAMGIYRLSALRSILEKGLDSQPIPSPQPDLLGQLEHQNIRGNRYYH</sequence>
<comment type="caution">
    <text evidence="2">The sequence shown here is derived from an EMBL/GenBank/DDBJ whole genome shotgun (WGS) entry which is preliminary data.</text>
</comment>
<dbReference type="AlphaFoldDB" id="G2H1I4"/>
<keyword evidence="3" id="KW-1185">Reference proteome</keyword>
<protein>
    <submittedName>
        <fullName evidence="2">Sensory box-containing diguanylate cyclase family protein</fullName>
    </submittedName>
</protein>
<reference evidence="2 3" key="1">
    <citation type="journal article" date="2012" name="Genome Res.">
        <title>Genomic basis of endosymbiont-conferred protection against an insect parasitoid.</title>
        <authorList>
            <person name="Hansen A.K."/>
            <person name="Vorburger C."/>
            <person name="Moran N.A."/>
        </authorList>
    </citation>
    <scope>NUCLEOTIDE SEQUENCE [LARGE SCALE GENOMIC DNA]</scope>
    <source>
        <strain evidence="3">R5.15</strain>
    </source>
</reference>
<dbReference type="Proteomes" id="UP000004116">
    <property type="component" value="Unassembled WGS sequence"/>
</dbReference>
<proteinExistence type="predicted"/>
<dbReference type="PATRIC" id="fig|1005043.3.peg.1779"/>
<feature type="region of interest" description="Disordered" evidence="1">
    <location>
        <begin position="43"/>
        <end position="70"/>
    </location>
</feature>
<dbReference type="OrthoDB" id="2065409at2"/>
<accession>G2H1I4</accession>
<organism evidence="2 3">
    <name type="scientific">Candidatus Regiella insecticola 5.15</name>
    <dbReference type="NCBI Taxonomy" id="1005043"/>
    <lineage>
        <taxon>Bacteria</taxon>
        <taxon>Pseudomonadati</taxon>
        <taxon>Pseudomonadota</taxon>
        <taxon>Gammaproteobacteria</taxon>
        <taxon>Enterobacterales</taxon>
        <taxon>Enterobacteriaceae</taxon>
        <taxon>aphid secondary symbionts</taxon>
        <taxon>Candidatus Regiella</taxon>
    </lineage>
</organism>
<evidence type="ECO:0000256" key="1">
    <source>
        <dbReference type="SAM" id="MobiDB-lite"/>
    </source>
</evidence>
<dbReference type="EMBL" id="AGCA01000449">
    <property type="protein sequence ID" value="EGY28142.1"/>
    <property type="molecule type" value="Genomic_DNA"/>
</dbReference>
<name>G2H1I4_9ENTR</name>
<evidence type="ECO:0000313" key="3">
    <source>
        <dbReference type="Proteomes" id="UP000004116"/>
    </source>
</evidence>